<evidence type="ECO:0000256" key="12">
    <source>
        <dbReference type="SAM" id="SignalP"/>
    </source>
</evidence>
<keyword evidence="5 11" id="KW-1133">Transmembrane helix</keyword>
<evidence type="ECO:0000313" key="14">
    <source>
        <dbReference type="Proteomes" id="UP000038830"/>
    </source>
</evidence>
<keyword evidence="4" id="KW-0256">Endoplasmic reticulum</keyword>
<name>A0A0H5CGN0_CYBJN</name>
<keyword evidence="3 12" id="KW-0732">Signal</keyword>
<evidence type="ECO:0000256" key="5">
    <source>
        <dbReference type="ARBA" id="ARBA00022989"/>
    </source>
</evidence>
<feature type="region of interest" description="Disordered" evidence="10">
    <location>
        <begin position="209"/>
        <end position="241"/>
    </location>
</feature>
<feature type="chain" id="PRO_5005217599" description="Increased recombination centers protein 22" evidence="12">
    <location>
        <begin position="19"/>
        <end position="241"/>
    </location>
</feature>
<protein>
    <recommendedName>
        <fullName evidence="9">Increased recombination centers protein 22</fullName>
    </recommendedName>
</protein>
<evidence type="ECO:0000256" key="3">
    <source>
        <dbReference type="ARBA" id="ARBA00022729"/>
    </source>
</evidence>
<feature type="signal peptide" evidence="12">
    <location>
        <begin position="1"/>
        <end position="18"/>
    </location>
</feature>
<comment type="subcellular location">
    <subcellularLocation>
        <location evidence="1">Endoplasmic reticulum membrane</location>
        <topology evidence="1">Single-pass type I membrane protein</topology>
    </subcellularLocation>
</comment>
<keyword evidence="6 11" id="KW-0472">Membrane</keyword>
<reference evidence="14" key="1">
    <citation type="journal article" date="2015" name="J. Biotechnol.">
        <title>The structure of the Cyberlindnera jadinii genome and its relation to Candida utilis analyzed by the occurrence of single nucleotide polymorphisms.</title>
        <authorList>
            <person name="Rupp O."/>
            <person name="Brinkrolf K."/>
            <person name="Buerth C."/>
            <person name="Kunigo M."/>
            <person name="Schneider J."/>
            <person name="Jaenicke S."/>
            <person name="Goesmann A."/>
            <person name="Puehler A."/>
            <person name="Jaeger K.-E."/>
            <person name="Ernst J.F."/>
        </authorList>
    </citation>
    <scope>NUCLEOTIDE SEQUENCE [LARGE SCALE GENOMIC DNA]</scope>
    <source>
        <strain evidence="14">ATCC 18201 / CBS 1600 / BCRC 20928 / JCM 3617 / NBRC 0987 / NRRL Y-1542</strain>
    </source>
</reference>
<evidence type="ECO:0000256" key="7">
    <source>
        <dbReference type="ARBA" id="ARBA00037565"/>
    </source>
</evidence>
<evidence type="ECO:0000256" key="9">
    <source>
        <dbReference type="ARBA" id="ARBA00040085"/>
    </source>
</evidence>
<sequence>MLSKLFVAATALFSLTSAQIDLSNPEGGELKGKYLDKEDLPQLNFDIDYIIEGKPNTGLIEIYTTEELTLNYTFTNLEEDAVHIVGVGGHFADPTDGHVLANITDAKVGPITLQPGETSTFRQFLGAEVPVGNYLLIPFLYVAKGSGLAKIGAKSVLAVVEDPPVSYFSPQMIILELLLIATLGVGVYFVYLNWGAAYLKNAGYTASATPTPTSAKSTGAAQIDGSWLPDHLKKTNKKKAN</sequence>
<feature type="transmembrane region" description="Helical" evidence="11">
    <location>
        <begin position="172"/>
        <end position="191"/>
    </location>
</feature>
<organism evidence="13 14">
    <name type="scientific">Cyberlindnera jadinii (strain ATCC 18201 / CBS 1600 / BCRC 20928 / JCM 3617 / NBRC 0987 / NRRL Y-1542)</name>
    <name type="common">Torula yeast</name>
    <name type="synonym">Candida utilis</name>
    <dbReference type="NCBI Taxonomy" id="983966"/>
    <lineage>
        <taxon>Eukaryota</taxon>
        <taxon>Fungi</taxon>
        <taxon>Dikarya</taxon>
        <taxon>Ascomycota</taxon>
        <taxon>Saccharomycotina</taxon>
        <taxon>Saccharomycetes</taxon>
        <taxon>Phaffomycetales</taxon>
        <taxon>Phaffomycetaceae</taxon>
        <taxon>Cyberlindnera</taxon>
    </lineage>
</organism>
<evidence type="ECO:0000256" key="1">
    <source>
        <dbReference type="ARBA" id="ARBA00004115"/>
    </source>
</evidence>
<comment type="similarity">
    <text evidence="8">Belongs to the IRC22 family.</text>
</comment>
<dbReference type="Proteomes" id="UP000038830">
    <property type="component" value="Unassembled WGS sequence"/>
</dbReference>
<proteinExistence type="inferred from homology"/>
<accession>A0A0H5CGN0</accession>
<dbReference type="GO" id="GO:0005789">
    <property type="term" value="C:endoplasmic reticulum membrane"/>
    <property type="evidence" value="ECO:0007669"/>
    <property type="project" value="UniProtKB-SubCell"/>
</dbReference>
<evidence type="ECO:0000256" key="2">
    <source>
        <dbReference type="ARBA" id="ARBA00022692"/>
    </source>
</evidence>
<evidence type="ECO:0000256" key="6">
    <source>
        <dbReference type="ARBA" id="ARBA00023136"/>
    </source>
</evidence>
<keyword evidence="2 11" id="KW-0812">Transmembrane</keyword>
<dbReference type="EMBL" id="CDQK01000005">
    <property type="protein sequence ID" value="CEP23709.1"/>
    <property type="molecule type" value="Genomic_DNA"/>
</dbReference>
<comment type="function">
    <text evidence="7">Is probably involved in a pathway contributing to genomic integrity.</text>
</comment>
<gene>
    <name evidence="13" type="ORF">BN1211_4355</name>
</gene>
<evidence type="ECO:0000256" key="11">
    <source>
        <dbReference type="SAM" id="Phobius"/>
    </source>
</evidence>
<dbReference type="Pfam" id="PF03896">
    <property type="entry name" value="TRAP_alpha"/>
    <property type="match status" value="1"/>
</dbReference>
<evidence type="ECO:0000256" key="4">
    <source>
        <dbReference type="ARBA" id="ARBA00022824"/>
    </source>
</evidence>
<dbReference type="InterPro" id="IPR005595">
    <property type="entry name" value="TRAP_alpha"/>
</dbReference>
<feature type="compositionally biased region" description="Low complexity" evidence="10">
    <location>
        <begin position="209"/>
        <end position="221"/>
    </location>
</feature>
<evidence type="ECO:0000256" key="8">
    <source>
        <dbReference type="ARBA" id="ARBA00038311"/>
    </source>
</evidence>
<dbReference type="AlphaFoldDB" id="A0A0H5CGN0"/>
<evidence type="ECO:0000313" key="13">
    <source>
        <dbReference type="EMBL" id="CEP23709.1"/>
    </source>
</evidence>
<evidence type="ECO:0000256" key="10">
    <source>
        <dbReference type="SAM" id="MobiDB-lite"/>
    </source>
</evidence>